<dbReference type="NCBIfam" id="TIGR04057">
    <property type="entry name" value="SusC_RagA_signa"/>
    <property type="match status" value="1"/>
</dbReference>
<dbReference type="Pfam" id="PF07660">
    <property type="entry name" value="STN"/>
    <property type="match status" value="1"/>
</dbReference>
<keyword evidence="2 7" id="KW-0813">Transport</keyword>
<dbReference type="InterPro" id="IPR008969">
    <property type="entry name" value="CarboxyPept-like_regulatory"/>
</dbReference>
<keyword evidence="3 7" id="KW-1134">Transmembrane beta strand</keyword>
<dbReference type="InterPro" id="IPR023996">
    <property type="entry name" value="TonB-dep_OMP_SusC/RagA"/>
</dbReference>
<dbReference type="InterPro" id="IPR023997">
    <property type="entry name" value="TonB-dep_OMP_SusC/RagA_CS"/>
</dbReference>
<dbReference type="InterPro" id="IPR036942">
    <property type="entry name" value="Beta-barrel_TonB_sf"/>
</dbReference>
<dbReference type="InterPro" id="IPR011662">
    <property type="entry name" value="Secretin/TonB_short_N"/>
</dbReference>
<evidence type="ECO:0000259" key="8">
    <source>
        <dbReference type="Pfam" id="PF07660"/>
    </source>
</evidence>
<dbReference type="SUPFAM" id="SSF56935">
    <property type="entry name" value="Porins"/>
    <property type="match status" value="1"/>
</dbReference>
<dbReference type="Pfam" id="PF07715">
    <property type="entry name" value="Plug"/>
    <property type="match status" value="1"/>
</dbReference>
<keyword evidence="6 7" id="KW-0998">Cell outer membrane</keyword>
<sequence>MYNIYLYGAPARSCTAKFLIIMKLSFLFLIIPLIQVTASSKAQTITLNKQNASISAVFEEIMMQSDYDFSYSEQQISKVGLITISVTKASITEVLDKCFKGQPLTYSIKGKNIIITAKKTSLFQRLADKFSNIDIQGTIVDETGSPLVGATIKIKSSTTIVRTDRQGRFFMQNVAEDAILVISYIGYETLEITASENIGIIKLGFKAGQLEEVNVSTGYQTLDRSKTTGSFAQIDNQLLNRSVSSNLIDRIKDLVPGVYFQDRDPQLNSITTNPLAKSTGITVRGQSTFNASKEPLIILDNFPYEGEVNNINPNDIESISILKDASAASIWGARSANGVIVITTKRGKLNQQTKIDFSSNFTIINKPNLKYDQAFLSSKDYIEVEEVLFNNGYFDSQLADDVTFPTITPAIELMTKYRSATTDQQRNEIQQELNLLKASDVRDDYSRYLYQKGLNQQYSLGIRGGTNNMTYTLSAGYDKNKNNLIRNEYSRISINSLNTYTPIRNLELTAGINYSQNETLANNEYIYGSFTGLAYPYISIYPYASFADNQGNSLPVLQNLRRQYIDNTSSLGFLDWNLRPLDEIKLADHKIKNSDLLLKFGAKYQVLPYLSIQLNYQSEKQIIIDRNYRSIDTYYARNLINQFSAYDASSGSISYPFPKNGILDLSNVNWQSNNLRGQVNFEKTINKHTISGLIGAEVNELETEAYSRTSYGYNDQFGLSVNNLNYETFYPINPSGSANIPAPLGTVGGMLRRTISYFSIATYQYDSRYTINVSVRKDGANLFGAKVNDKFKPFLSAGLGWDLSKESFYKLQWLPYLRLRASYGYQGNTYELSSAYLSGYYTNNNTTGASSIYITSAPNPRLQWERVNNVNLGADFGIANNTLTGSLELFHKYGKELIQPTELPAQTGFMTYLANTASTQTKGIDLTLKSQNLNGKFKWATTFLLSCIKDKVIKYDSPLNASSISNGDYVEGKPLYSIFSYKWAGLNPANGNPRGYLNGQISEDYLAIRNNFNPDSLVFNGSQIPSVYGSFRNDFSLKGISLSVNISYRLGFVFRRPSVNTSYENLIQAGHADYQLAWKRPGDESSTNVPSIIYPGDSNRNSFYQLSEILVEPGDHIRLQDVRLGYELNAQALKAIGLASLNVFGFANNIGIIWRKNKSGIDPATDPRTRSQYPNPFTISFGINANF</sequence>
<dbReference type="Proteomes" id="UP000307244">
    <property type="component" value="Unassembled WGS sequence"/>
</dbReference>
<reference evidence="10 11" key="1">
    <citation type="submission" date="2019-04" db="EMBL/GenBank/DDBJ databases">
        <title>Pedobacter sp. RP-3-15 sp. nov., isolated from Arctic soil.</title>
        <authorList>
            <person name="Dahal R.H."/>
            <person name="Kim D.-U."/>
        </authorList>
    </citation>
    <scope>NUCLEOTIDE SEQUENCE [LARGE SCALE GENOMIC DNA]</scope>
    <source>
        <strain evidence="10 11">RP-3-15</strain>
    </source>
</reference>
<protein>
    <submittedName>
        <fullName evidence="10">SusC/RagA family TonB-linked outer membrane protein</fullName>
    </submittedName>
</protein>
<evidence type="ECO:0000313" key="10">
    <source>
        <dbReference type="EMBL" id="TKC07497.1"/>
    </source>
</evidence>
<comment type="subcellular location">
    <subcellularLocation>
        <location evidence="1 7">Cell outer membrane</location>
        <topology evidence="1 7">Multi-pass membrane protein</topology>
    </subcellularLocation>
</comment>
<evidence type="ECO:0000256" key="6">
    <source>
        <dbReference type="ARBA" id="ARBA00023237"/>
    </source>
</evidence>
<evidence type="ECO:0000256" key="1">
    <source>
        <dbReference type="ARBA" id="ARBA00004571"/>
    </source>
</evidence>
<proteinExistence type="inferred from homology"/>
<dbReference type="NCBIfam" id="TIGR04056">
    <property type="entry name" value="OMP_RagA_SusC"/>
    <property type="match status" value="1"/>
</dbReference>
<comment type="similarity">
    <text evidence="7">Belongs to the TonB-dependent receptor family.</text>
</comment>
<feature type="domain" description="TonB-dependent receptor plug" evidence="9">
    <location>
        <begin position="225"/>
        <end position="339"/>
    </location>
</feature>
<evidence type="ECO:0000256" key="4">
    <source>
        <dbReference type="ARBA" id="ARBA00022692"/>
    </source>
</evidence>
<dbReference type="Gene3D" id="2.60.40.1120">
    <property type="entry name" value="Carboxypeptidase-like, regulatory domain"/>
    <property type="match status" value="1"/>
</dbReference>
<dbReference type="Pfam" id="PF13715">
    <property type="entry name" value="CarbopepD_reg_2"/>
    <property type="match status" value="1"/>
</dbReference>
<dbReference type="EMBL" id="SWBQ01000002">
    <property type="protein sequence ID" value="TKC07497.1"/>
    <property type="molecule type" value="Genomic_DNA"/>
</dbReference>
<dbReference type="SUPFAM" id="SSF49464">
    <property type="entry name" value="Carboxypeptidase regulatory domain-like"/>
    <property type="match status" value="1"/>
</dbReference>
<feature type="domain" description="Secretin/TonB short N-terminal" evidence="8">
    <location>
        <begin position="67"/>
        <end position="118"/>
    </location>
</feature>
<dbReference type="Gene3D" id="2.170.130.10">
    <property type="entry name" value="TonB-dependent receptor, plug domain"/>
    <property type="match status" value="1"/>
</dbReference>
<dbReference type="GO" id="GO:0009279">
    <property type="term" value="C:cell outer membrane"/>
    <property type="evidence" value="ECO:0007669"/>
    <property type="project" value="UniProtKB-SubCell"/>
</dbReference>
<dbReference type="OrthoDB" id="9768177at2"/>
<gene>
    <name evidence="10" type="ORF">FA047_09635</name>
</gene>
<comment type="caution">
    <text evidence="10">The sequence shown here is derived from an EMBL/GenBank/DDBJ whole genome shotgun (WGS) entry which is preliminary data.</text>
</comment>
<evidence type="ECO:0000256" key="7">
    <source>
        <dbReference type="PROSITE-ProRule" id="PRU01360"/>
    </source>
</evidence>
<dbReference type="InterPro" id="IPR039426">
    <property type="entry name" value="TonB-dep_rcpt-like"/>
</dbReference>
<accession>A0A4U1CJ79</accession>
<keyword evidence="5 7" id="KW-0472">Membrane</keyword>
<keyword evidence="4 7" id="KW-0812">Transmembrane</keyword>
<dbReference type="InterPro" id="IPR012910">
    <property type="entry name" value="Plug_dom"/>
</dbReference>
<name>A0A4U1CJ79_9SPHI</name>
<dbReference type="InterPro" id="IPR037066">
    <property type="entry name" value="Plug_dom_sf"/>
</dbReference>
<evidence type="ECO:0000313" key="11">
    <source>
        <dbReference type="Proteomes" id="UP000307244"/>
    </source>
</evidence>
<keyword evidence="11" id="KW-1185">Reference proteome</keyword>
<evidence type="ECO:0000256" key="3">
    <source>
        <dbReference type="ARBA" id="ARBA00022452"/>
    </source>
</evidence>
<dbReference type="AlphaFoldDB" id="A0A4U1CJ79"/>
<evidence type="ECO:0000259" key="9">
    <source>
        <dbReference type="Pfam" id="PF07715"/>
    </source>
</evidence>
<evidence type="ECO:0000256" key="2">
    <source>
        <dbReference type="ARBA" id="ARBA00022448"/>
    </source>
</evidence>
<dbReference type="Gene3D" id="2.40.170.20">
    <property type="entry name" value="TonB-dependent receptor, beta-barrel domain"/>
    <property type="match status" value="1"/>
</dbReference>
<organism evidence="10 11">
    <name type="scientific">Pedobacter frigoris</name>
    <dbReference type="NCBI Taxonomy" id="2571272"/>
    <lineage>
        <taxon>Bacteria</taxon>
        <taxon>Pseudomonadati</taxon>
        <taxon>Bacteroidota</taxon>
        <taxon>Sphingobacteriia</taxon>
        <taxon>Sphingobacteriales</taxon>
        <taxon>Sphingobacteriaceae</taxon>
        <taxon>Pedobacter</taxon>
    </lineage>
</organism>
<dbReference type="PROSITE" id="PS52016">
    <property type="entry name" value="TONB_DEPENDENT_REC_3"/>
    <property type="match status" value="1"/>
</dbReference>
<evidence type="ECO:0000256" key="5">
    <source>
        <dbReference type="ARBA" id="ARBA00023136"/>
    </source>
</evidence>